<reference evidence="1" key="1">
    <citation type="submission" date="2019-08" db="EMBL/GenBank/DDBJ databases">
        <authorList>
            <person name="Kucharzyk K."/>
            <person name="Murdoch R.W."/>
            <person name="Higgins S."/>
            <person name="Loffler F."/>
        </authorList>
    </citation>
    <scope>NUCLEOTIDE SEQUENCE</scope>
</reference>
<dbReference type="EMBL" id="VSSQ01024536">
    <property type="protein sequence ID" value="MPM72113.1"/>
    <property type="molecule type" value="Genomic_DNA"/>
</dbReference>
<dbReference type="AlphaFoldDB" id="A0A645C8H7"/>
<name>A0A645C8H7_9ZZZZ</name>
<gene>
    <name evidence="1" type="ORF">SDC9_119086</name>
</gene>
<organism evidence="1">
    <name type="scientific">bioreactor metagenome</name>
    <dbReference type="NCBI Taxonomy" id="1076179"/>
    <lineage>
        <taxon>unclassified sequences</taxon>
        <taxon>metagenomes</taxon>
        <taxon>ecological metagenomes</taxon>
    </lineage>
</organism>
<evidence type="ECO:0000313" key="1">
    <source>
        <dbReference type="EMBL" id="MPM72113.1"/>
    </source>
</evidence>
<protein>
    <submittedName>
        <fullName evidence="1">Uncharacterized protein</fullName>
    </submittedName>
</protein>
<comment type="caution">
    <text evidence="1">The sequence shown here is derived from an EMBL/GenBank/DDBJ whole genome shotgun (WGS) entry which is preliminary data.</text>
</comment>
<accession>A0A645C8H7</accession>
<sequence>MPVSLPSPCEKSPPLSSAALAESARTADDATAFVLHLAAAFGADMDLARRDGRLLRLQRHKRGVAVLRRWRRFGNLGLCLRIRRGIVRAVVDIFADLEQHARNRVRTGGAAHVLLAYCRGAADSLELVVDLAHGDAAAQRDGGEPRRSLALARAAARFAGACEHLANTVFIIVDGDIQRAAADVHLLRKPARDERARAGFDPTIIFRQGGVQRRLTAFRFAFVDAANIEHLAGPASVAIDRYAL</sequence>
<proteinExistence type="predicted"/>